<gene>
    <name evidence="3" type="ORF">BLEM_0944</name>
</gene>
<sequence>MNNTRIFRAVASMTAVLLACAALTACGETDTLGQTCAGADRGQQYDWPSYNSIEAMSEATEAMYYARVVSCAVPESTTYDTDITVEVLGSAVGGSADSASQPASGQLTIHGYTAEGAGGPELTIGDEYVFFVAQNDMQMTPAQSVFPVDDETRERPASSANADGSMTLDVPLAQTLGIIDNTDGTYPVTDEDVKRLERVTALTQDDTNGEPVAASSWWREPGVDDENNRTPPQSTAISDLSPWDPGTYVIQAYCYGTGSYDMELTRDENDTQHYAVACSADEVAVTSVAIEVTDGDEAAWVQFTPGETTSAAAGFRADAVE</sequence>
<evidence type="ECO:0000256" key="1">
    <source>
        <dbReference type="SAM" id="MobiDB-lite"/>
    </source>
</evidence>
<dbReference type="EMBL" id="MWWX01000005">
    <property type="protein sequence ID" value="OZG62398.1"/>
    <property type="molecule type" value="Genomic_DNA"/>
</dbReference>
<proteinExistence type="predicted"/>
<comment type="caution">
    <text evidence="3">The sequence shown here is derived from an EMBL/GenBank/DDBJ whole genome shotgun (WGS) entry which is preliminary data.</text>
</comment>
<organism evidence="3 4">
    <name type="scientific">Bifidobacterium lemurum</name>
    <dbReference type="NCBI Taxonomy" id="1603886"/>
    <lineage>
        <taxon>Bacteria</taxon>
        <taxon>Bacillati</taxon>
        <taxon>Actinomycetota</taxon>
        <taxon>Actinomycetes</taxon>
        <taxon>Bifidobacteriales</taxon>
        <taxon>Bifidobacteriaceae</taxon>
        <taxon>Bifidobacterium</taxon>
    </lineage>
</organism>
<evidence type="ECO:0000256" key="2">
    <source>
        <dbReference type="SAM" id="SignalP"/>
    </source>
</evidence>
<feature type="region of interest" description="Disordered" evidence="1">
    <location>
        <begin position="145"/>
        <end position="165"/>
    </location>
</feature>
<keyword evidence="2" id="KW-0732">Signal</keyword>
<dbReference type="Proteomes" id="UP000216352">
    <property type="component" value="Unassembled WGS sequence"/>
</dbReference>
<keyword evidence="4" id="KW-1185">Reference proteome</keyword>
<protein>
    <recommendedName>
        <fullName evidence="5">Lipoprotein</fullName>
    </recommendedName>
</protein>
<reference evidence="3 4" key="1">
    <citation type="journal article" date="2017" name="BMC Genomics">
        <title>Comparative genomic and phylogenomic analyses of the Bifidobacteriaceae family.</title>
        <authorList>
            <person name="Lugli G.A."/>
            <person name="Milani C."/>
            <person name="Turroni F."/>
            <person name="Duranti S."/>
            <person name="Mancabelli L."/>
            <person name="Mangifesta M."/>
            <person name="Ferrario C."/>
            <person name="Modesto M."/>
            <person name="Mattarelli P."/>
            <person name="Jiri K."/>
            <person name="van Sinderen D."/>
            <person name="Ventura M."/>
        </authorList>
    </citation>
    <scope>NUCLEOTIDE SEQUENCE [LARGE SCALE GENOMIC DNA]</scope>
    <source>
        <strain evidence="3 4">DSM 28807</strain>
    </source>
</reference>
<feature type="region of interest" description="Disordered" evidence="1">
    <location>
        <begin position="220"/>
        <end position="240"/>
    </location>
</feature>
<name>A0A261FTI5_9BIFI</name>
<feature type="chain" id="PRO_5039694619" description="Lipoprotein" evidence="2">
    <location>
        <begin position="22"/>
        <end position="321"/>
    </location>
</feature>
<feature type="compositionally biased region" description="Polar residues" evidence="1">
    <location>
        <begin position="229"/>
        <end position="238"/>
    </location>
</feature>
<evidence type="ECO:0008006" key="5">
    <source>
        <dbReference type="Google" id="ProtNLM"/>
    </source>
</evidence>
<evidence type="ECO:0000313" key="3">
    <source>
        <dbReference type="EMBL" id="OZG62398.1"/>
    </source>
</evidence>
<dbReference type="PROSITE" id="PS51257">
    <property type="entry name" value="PROKAR_LIPOPROTEIN"/>
    <property type="match status" value="1"/>
</dbReference>
<dbReference type="AlphaFoldDB" id="A0A261FTI5"/>
<evidence type="ECO:0000313" key="4">
    <source>
        <dbReference type="Proteomes" id="UP000216352"/>
    </source>
</evidence>
<feature type="signal peptide" evidence="2">
    <location>
        <begin position="1"/>
        <end position="21"/>
    </location>
</feature>
<accession>A0A261FTI5</accession>